<dbReference type="Gene3D" id="1.10.150.380">
    <property type="entry name" value="GatB domain, N-terminal subdomain"/>
    <property type="match status" value="1"/>
</dbReference>
<dbReference type="PROSITE" id="PS01234">
    <property type="entry name" value="GATB"/>
    <property type="match status" value="1"/>
</dbReference>
<keyword evidence="4 11" id="KW-0436">Ligase</keyword>
<dbReference type="InterPro" id="IPR017959">
    <property type="entry name" value="Asn/Gln-tRNA_amidoTrfase_suB/E"/>
</dbReference>
<dbReference type="NCBIfam" id="TIGR00133">
    <property type="entry name" value="gatB"/>
    <property type="match status" value="1"/>
</dbReference>
<dbReference type="HAMAP" id="MF_00121">
    <property type="entry name" value="GatB"/>
    <property type="match status" value="1"/>
</dbReference>
<evidence type="ECO:0000256" key="2">
    <source>
        <dbReference type="ARBA" id="ARBA00011123"/>
    </source>
</evidence>
<evidence type="ECO:0000256" key="4">
    <source>
        <dbReference type="ARBA" id="ARBA00022598"/>
    </source>
</evidence>
<dbReference type="InterPro" id="IPR018027">
    <property type="entry name" value="Asn/Gln_amidotransferase"/>
</dbReference>
<comment type="subunit">
    <text evidence="2 11">Heterotrimer of A, B and C subunits.</text>
</comment>
<keyword evidence="13" id="KW-0808">Transferase</keyword>
<comment type="similarity">
    <text evidence="1 11">Belongs to the GatB/GatE family. GatB subfamily.</text>
</comment>
<dbReference type="InterPro" id="IPR023168">
    <property type="entry name" value="GatB_Yqey_C_2"/>
</dbReference>
<evidence type="ECO:0000256" key="10">
    <source>
        <dbReference type="ARBA" id="ARBA00047913"/>
    </source>
</evidence>
<evidence type="ECO:0000256" key="1">
    <source>
        <dbReference type="ARBA" id="ARBA00005306"/>
    </source>
</evidence>
<evidence type="ECO:0000256" key="3">
    <source>
        <dbReference type="ARBA" id="ARBA00016923"/>
    </source>
</evidence>
<organism evidence="13 14">
    <name type="scientific">Gemmatimonas aurantiaca</name>
    <dbReference type="NCBI Taxonomy" id="173480"/>
    <lineage>
        <taxon>Bacteria</taxon>
        <taxon>Pseudomonadati</taxon>
        <taxon>Gemmatimonadota</taxon>
        <taxon>Gemmatimonadia</taxon>
        <taxon>Gemmatimonadales</taxon>
        <taxon>Gemmatimonadaceae</taxon>
        <taxon>Gemmatimonas</taxon>
    </lineage>
</organism>
<dbReference type="GO" id="GO:0005524">
    <property type="term" value="F:ATP binding"/>
    <property type="evidence" value="ECO:0007669"/>
    <property type="project" value="UniProtKB-KW"/>
</dbReference>
<dbReference type="NCBIfam" id="NF004014">
    <property type="entry name" value="PRK05477.1-4"/>
    <property type="match status" value="1"/>
</dbReference>
<dbReference type="InterPro" id="IPR004413">
    <property type="entry name" value="GatB"/>
</dbReference>
<dbReference type="GO" id="GO:0006412">
    <property type="term" value="P:translation"/>
    <property type="evidence" value="ECO:0007669"/>
    <property type="project" value="UniProtKB-UniRule"/>
</dbReference>
<keyword evidence="5 11" id="KW-0547">Nucleotide-binding</keyword>
<dbReference type="Pfam" id="PF02934">
    <property type="entry name" value="GatB_N"/>
    <property type="match status" value="1"/>
</dbReference>
<keyword evidence="7 11" id="KW-0648">Protein biosynthesis</keyword>
<comment type="catalytic activity">
    <reaction evidence="9 11">
        <text>L-aspartyl-tRNA(Asn) + L-glutamine + ATP + H2O = L-asparaginyl-tRNA(Asn) + L-glutamate + ADP + phosphate + 2 H(+)</text>
        <dbReference type="Rhea" id="RHEA:14513"/>
        <dbReference type="Rhea" id="RHEA-COMP:9674"/>
        <dbReference type="Rhea" id="RHEA-COMP:9677"/>
        <dbReference type="ChEBI" id="CHEBI:15377"/>
        <dbReference type="ChEBI" id="CHEBI:15378"/>
        <dbReference type="ChEBI" id="CHEBI:29985"/>
        <dbReference type="ChEBI" id="CHEBI:30616"/>
        <dbReference type="ChEBI" id="CHEBI:43474"/>
        <dbReference type="ChEBI" id="CHEBI:58359"/>
        <dbReference type="ChEBI" id="CHEBI:78515"/>
        <dbReference type="ChEBI" id="CHEBI:78516"/>
        <dbReference type="ChEBI" id="CHEBI:456216"/>
    </reaction>
</comment>
<evidence type="ECO:0000256" key="9">
    <source>
        <dbReference type="ARBA" id="ARBA00047380"/>
    </source>
</evidence>
<dbReference type="InterPro" id="IPR003789">
    <property type="entry name" value="Asn/Gln_tRNA_amidoTrase-B-like"/>
</dbReference>
<dbReference type="GO" id="GO:0070681">
    <property type="term" value="P:glutaminyl-tRNAGln biosynthesis via transamidation"/>
    <property type="evidence" value="ECO:0007669"/>
    <property type="project" value="TreeGrafter"/>
</dbReference>
<dbReference type="GO" id="GO:0050567">
    <property type="term" value="F:glutaminyl-tRNA synthase (glutamine-hydrolyzing) activity"/>
    <property type="evidence" value="ECO:0007669"/>
    <property type="project" value="UniProtKB-UniRule"/>
</dbReference>
<dbReference type="GO" id="GO:0016740">
    <property type="term" value="F:transferase activity"/>
    <property type="evidence" value="ECO:0007669"/>
    <property type="project" value="UniProtKB-KW"/>
</dbReference>
<dbReference type="SUPFAM" id="SSF55931">
    <property type="entry name" value="Glutamine synthetase/guanido kinase"/>
    <property type="match status" value="1"/>
</dbReference>
<evidence type="ECO:0000256" key="5">
    <source>
        <dbReference type="ARBA" id="ARBA00022741"/>
    </source>
</evidence>
<dbReference type="InterPro" id="IPR042114">
    <property type="entry name" value="GatB_C_1"/>
</dbReference>
<evidence type="ECO:0000313" key="13">
    <source>
        <dbReference type="EMBL" id="HCT57287.1"/>
    </source>
</evidence>
<evidence type="ECO:0000256" key="6">
    <source>
        <dbReference type="ARBA" id="ARBA00022840"/>
    </source>
</evidence>
<dbReference type="InterPro" id="IPR014746">
    <property type="entry name" value="Gln_synth/guanido_kin_cat_dom"/>
</dbReference>
<comment type="function">
    <text evidence="8 11">Allows the formation of correctly charged Asn-tRNA(Asn) or Gln-tRNA(Gln) through the transamidation of misacylated Asp-tRNA(Asn) or Glu-tRNA(Gln) in organisms which lack either or both of asparaginyl-tRNA or glutaminyl-tRNA synthetases. The reaction takes place in the presence of glutamine and ATP through an activated phospho-Asp-tRNA(Asn) or phospho-Glu-tRNA(Gln).</text>
</comment>
<gene>
    <name evidence="11" type="primary">gatB</name>
    <name evidence="13" type="ORF">DGD08_08765</name>
</gene>
<dbReference type="Proteomes" id="UP000264071">
    <property type="component" value="Unassembled WGS sequence"/>
</dbReference>
<dbReference type="AlphaFoldDB" id="A0A3D4VAD2"/>
<comment type="catalytic activity">
    <reaction evidence="10 11">
        <text>L-glutamyl-tRNA(Gln) + L-glutamine + ATP + H2O = L-glutaminyl-tRNA(Gln) + L-glutamate + ADP + phosphate + H(+)</text>
        <dbReference type="Rhea" id="RHEA:17521"/>
        <dbReference type="Rhea" id="RHEA-COMP:9681"/>
        <dbReference type="Rhea" id="RHEA-COMP:9684"/>
        <dbReference type="ChEBI" id="CHEBI:15377"/>
        <dbReference type="ChEBI" id="CHEBI:15378"/>
        <dbReference type="ChEBI" id="CHEBI:29985"/>
        <dbReference type="ChEBI" id="CHEBI:30616"/>
        <dbReference type="ChEBI" id="CHEBI:43474"/>
        <dbReference type="ChEBI" id="CHEBI:58359"/>
        <dbReference type="ChEBI" id="CHEBI:78520"/>
        <dbReference type="ChEBI" id="CHEBI:78521"/>
        <dbReference type="ChEBI" id="CHEBI:456216"/>
    </reaction>
</comment>
<dbReference type="EC" id="6.3.5.-" evidence="11"/>
<evidence type="ECO:0000256" key="11">
    <source>
        <dbReference type="HAMAP-Rule" id="MF_00121"/>
    </source>
</evidence>
<dbReference type="PANTHER" id="PTHR11659:SF0">
    <property type="entry name" value="GLUTAMYL-TRNA(GLN) AMIDOTRANSFERASE SUBUNIT B, MITOCHONDRIAL"/>
    <property type="match status" value="1"/>
</dbReference>
<comment type="caution">
    <text evidence="13">The sequence shown here is derived from an EMBL/GenBank/DDBJ whole genome shotgun (WGS) entry which is preliminary data.</text>
</comment>
<sequence>MSTNWELVIGLEVHCQLKTRSKIFCGCATSFGEAPNTNTCPVCLGLPGALPVLNAEAVHLATRASLALGCTVHEASVFARKNYFYPDLPKGYQISQFDRPLATEGAVVIGVQSDGTPRVIRVHRVHMEEDAGKSVHDRFRDVSAIDLNRAGTPLVEIVSEPDIRTGAEAGAYARRMKQILEYADVSDANMEEGSLRVDVNISIRPSSTSPFGTKTEIKNLNSFSAIERAVEIEFARQVRVLESGGTIEQQTMLYDDKRNEVRPARSKEGSHDYRYFPEPDLPPLRLASAYVESIRAALPELPEAKRQRFAAEYGLGDVDVEQLIVEASLADHFEVVARASGDARRAANWMLGAVLASVNASGRSLAEHPVTAERLGALIKLEAAGDVSNTAARQLFALMEQESGEPLELAKREGLVQVRDDSALVGWIDEVFAENPAEAARFAGGEKKLQGVLVGLVMKKSKGAADPKKVNQLLGARAG</sequence>
<evidence type="ECO:0000256" key="7">
    <source>
        <dbReference type="ARBA" id="ARBA00022917"/>
    </source>
</evidence>
<dbReference type="Gene3D" id="1.10.10.410">
    <property type="match status" value="1"/>
</dbReference>
<dbReference type="SMART" id="SM00845">
    <property type="entry name" value="GatB_Yqey"/>
    <property type="match status" value="1"/>
</dbReference>
<feature type="domain" description="Asn/Gln amidotransferase" evidence="12">
    <location>
        <begin position="331"/>
        <end position="478"/>
    </location>
</feature>
<evidence type="ECO:0000256" key="8">
    <source>
        <dbReference type="ARBA" id="ARBA00024799"/>
    </source>
</evidence>
<keyword evidence="6 11" id="KW-0067">ATP-binding</keyword>
<accession>A0A3D4VAD2</accession>
<dbReference type="SUPFAM" id="SSF89095">
    <property type="entry name" value="GatB/YqeY motif"/>
    <property type="match status" value="1"/>
</dbReference>
<dbReference type="Pfam" id="PF02637">
    <property type="entry name" value="GatB_Yqey"/>
    <property type="match status" value="1"/>
</dbReference>
<dbReference type="InterPro" id="IPR017958">
    <property type="entry name" value="Gln-tRNA_amidoTrfase_suB_CS"/>
</dbReference>
<dbReference type="EMBL" id="DPIY01000008">
    <property type="protein sequence ID" value="HCT57287.1"/>
    <property type="molecule type" value="Genomic_DNA"/>
</dbReference>
<name>A0A3D4VAD2_9BACT</name>
<evidence type="ECO:0000313" key="14">
    <source>
        <dbReference type="Proteomes" id="UP000264071"/>
    </source>
</evidence>
<dbReference type="OMA" id="ARKWWMG"/>
<dbReference type="InterPro" id="IPR006075">
    <property type="entry name" value="Asn/Gln-tRNA_Trfase_suB/E_cat"/>
</dbReference>
<protein>
    <recommendedName>
        <fullName evidence="3 11">Aspartyl/glutamyl-tRNA(Asn/Gln) amidotransferase subunit B</fullName>
        <shortName evidence="11">Asp/Glu-ADT subunit B</shortName>
        <ecNumber evidence="11">6.3.5.-</ecNumber>
    </recommendedName>
</protein>
<proteinExistence type="inferred from homology"/>
<dbReference type="GO" id="GO:0050566">
    <property type="term" value="F:asparaginyl-tRNA synthase (glutamine-hydrolyzing) activity"/>
    <property type="evidence" value="ECO:0007669"/>
    <property type="project" value="RHEA"/>
</dbReference>
<dbReference type="NCBIfam" id="NF004012">
    <property type="entry name" value="PRK05477.1-2"/>
    <property type="match status" value="1"/>
</dbReference>
<dbReference type="PANTHER" id="PTHR11659">
    <property type="entry name" value="GLUTAMYL-TRNA GLN AMIDOTRANSFERASE SUBUNIT B MITOCHONDRIAL AND PROKARYOTIC PET112-RELATED"/>
    <property type="match status" value="1"/>
</dbReference>
<evidence type="ECO:0000259" key="12">
    <source>
        <dbReference type="SMART" id="SM00845"/>
    </source>
</evidence>
<reference evidence="13 14" key="1">
    <citation type="journal article" date="2018" name="Nat. Biotechnol.">
        <title>A standardized bacterial taxonomy based on genome phylogeny substantially revises the tree of life.</title>
        <authorList>
            <person name="Parks D.H."/>
            <person name="Chuvochina M."/>
            <person name="Waite D.W."/>
            <person name="Rinke C."/>
            <person name="Skarshewski A."/>
            <person name="Chaumeil P.A."/>
            <person name="Hugenholtz P."/>
        </authorList>
    </citation>
    <scope>NUCLEOTIDE SEQUENCE [LARGE SCALE GENOMIC DNA]</scope>
    <source>
        <strain evidence="13">UBA8844</strain>
    </source>
</reference>